<protein>
    <submittedName>
        <fullName evidence="1">Uncharacterized protein</fullName>
    </submittedName>
</protein>
<accession>A0A061GQQ4</accession>
<sequence length="120" mass="13421">MRESMVSMNEKSQVNACLTSKEVDIGGTLVQFDVKEKPKIFLGDCRAVEAMTIDGVSDDEVEDMIKEIEPCAARTTSIVRQKINKGRVEGLDTRTDQPLYSSDYPIPTTVPVLLYRGFFI</sequence>
<dbReference type="HOGENOM" id="CLU_2053947_0_0_1"/>
<organism evidence="1 2">
    <name type="scientific">Theobroma cacao</name>
    <name type="common">Cacao</name>
    <name type="synonym">Cocoa</name>
    <dbReference type="NCBI Taxonomy" id="3641"/>
    <lineage>
        <taxon>Eukaryota</taxon>
        <taxon>Viridiplantae</taxon>
        <taxon>Streptophyta</taxon>
        <taxon>Embryophyta</taxon>
        <taxon>Tracheophyta</taxon>
        <taxon>Spermatophyta</taxon>
        <taxon>Magnoliopsida</taxon>
        <taxon>eudicotyledons</taxon>
        <taxon>Gunneridae</taxon>
        <taxon>Pentapetalae</taxon>
        <taxon>rosids</taxon>
        <taxon>malvids</taxon>
        <taxon>Malvales</taxon>
        <taxon>Malvaceae</taxon>
        <taxon>Byttnerioideae</taxon>
        <taxon>Theobroma</taxon>
    </lineage>
</organism>
<proteinExistence type="predicted"/>
<keyword evidence="2" id="KW-1185">Reference proteome</keyword>
<evidence type="ECO:0000313" key="2">
    <source>
        <dbReference type="Proteomes" id="UP000026915"/>
    </source>
</evidence>
<dbReference type="InParanoid" id="A0A061GQQ4"/>
<name>A0A061GQQ4_THECC</name>
<dbReference type="Proteomes" id="UP000026915">
    <property type="component" value="Chromosome 9"/>
</dbReference>
<gene>
    <name evidence="1" type="ORF">TCM_039154</name>
</gene>
<evidence type="ECO:0000313" key="1">
    <source>
        <dbReference type="EMBL" id="EOY31851.1"/>
    </source>
</evidence>
<dbReference type="AlphaFoldDB" id="A0A061GQQ4"/>
<dbReference type="Gramene" id="EOY31851">
    <property type="protein sequence ID" value="EOY31851"/>
    <property type="gene ID" value="TCM_039154"/>
</dbReference>
<reference evidence="1 2" key="1">
    <citation type="journal article" date="2013" name="Genome Biol.">
        <title>The genome sequence of the most widely cultivated cacao type and its use to identify candidate genes regulating pod color.</title>
        <authorList>
            <person name="Motamayor J.C."/>
            <person name="Mockaitis K."/>
            <person name="Schmutz J."/>
            <person name="Haiminen N."/>
            <person name="Iii D.L."/>
            <person name="Cornejo O."/>
            <person name="Findley S.D."/>
            <person name="Zheng P."/>
            <person name="Utro F."/>
            <person name="Royaert S."/>
            <person name="Saski C."/>
            <person name="Jenkins J."/>
            <person name="Podicheti R."/>
            <person name="Zhao M."/>
            <person name="Scheffler B.E."/>
            <person name="Stack J.C."/>
            <person name="Feltus F.A."/>
            <person name="Mustiga G.M."/>
            <person name="Amores F."/>
            <person name="Phillips W."/>
            <person name="Marelli J.P."/>
            <person name="May G.D."/>
            <person name="Shapiro H."/>
            <person name="Ma J."/>
            <person name="Bustamante C.D."/>
            <person name="Schnell R.J."/>
            <person name="Main D."/>
            <person name="Gilbert D."/>
            <person name="Parida L."/>
            <person name="Kuhn D.N."/>
        </authorList>
    </citation>
    <scope>NUCLEOTIDE SEQUENCE [LARGE SCALE GENOMIC DNA]</scope>
    <source>
        <strain evidence="2">cv. Matina 1-6</strain>
    </source>
</reference>
<dbReference type="EMBL" id="CM001887">
    <property type="protein sequence ID" value="EOY31851.1"/>
    <property type="molecule type" value="Genomic_DNA"/>
</dbReference>